<gene>
    <name evidence="2" type="ORF">DES53_112149</name>
</gene>
<dbReference type="EMBL" id="QNRR01000012">
    <property type="protein sequence ID" value="RBP38151.1"/>
    <property type="molecule type" value="Genomic_DNA"/>
</dbReference>
<accession>A0A366H7K2</accession>
<dbReference type="Proteomes" id="UP000253426">
    <property type="component" value="Unassembled WGS sequence"/>
</dbReference>
<dbReference type="NCBIfam" id="TIGR02598">
    <property type="entry name" value="Verru_Chthon cassette protein B"/>
    <property type="match status" value="1"/>
</dbReference>
<dbReference type="InterPro" id="IPR019838">
    <property type="entry name" value="Verru/Chthon_B"/>
</dbReference>
<protein>
    <submittedName>
        <fullName evidence="2">Uncharacterized protein (TIGR02598 family)</fullName>
    </submittedName>
</protein>
<keyword evidence="1" id="KW-0812">Transmembrane</keyword>
<proteinExistence type="predicted"/>
<name>A0A366H7K2_9BACT</name>
<dbReference type="AlphaFoldDB" id="A0A366H7K2"/>
<feature type="transmembrane region" description="Helical" evidence="1">
    <location>
        <begin position="20"/>
        <end position="42"/>
    </location>
</feature>
<reference evidence="2 3" key="1">
    <citation type="submission" date="2018-06" db="EMBL/GenBank/DDBJ databases">
        <title>Genomic Encyclopedia of Type Strains, Phase IV (KMG-IV): sequencing the most valuable type-strain genomes for metagenomic binning, comparative biology and taxonomic classification.</title>
        <authorList>
            <person name="Goeker M."/>
        </authorList>
    </citation>
    <scope>NUCLEOTIDE SEQUENCE [LARGE SCALE GENOMIC DNA]</scope>
    <source>
        <strain evidence="2 3">DSM 25532</strain>
    </source>
</reference>
<keyword evidence="3" id="KW-1185">Reference proteome</keyword>
<sequence length="172" mass="18330">MNTKPQSPASKKYQAGFSLAETAVAVGIAASVIVTLVGMIPLSLDALRQSSNVAAEARIVQAIAADYRMREWSEVLQQQNSGGSKDYIFDGQGTRVKDGDTSAIFTVRVTVSDAPTLPGMQQTNPRLKSVQMLMTESPNPAAALAKPESCRKAQTLVAQMDKYAVNQPVASN</sequence>
<evidence type="ECO:0000256" key="1">
    <source>
        <dbReference type="SAM" id="Phobius"/>
    </source>
</evidence>
<dbReference type="RefSeq" id="WP_113961268.1">
    <property type="nucleotide sequence ID" value="NZ_QNRR01000012.1"/>
</dbReference>
<keyword evidence="1" id="KW-0472">Membrane</keyword>
<keyword evidence="1" id="KW-1133">Transmembrane helix</keyword>
<dbReference type="OrthoDB" id="192744at2"/>
<comment type="caution">
    <text evidence="2">The sequence shown here is derived from an EMBL/GenBank/DDBJ whole genome shotgun (WGS) entry which is preliminary data.</text>
</comment>
<evidence type="ECO:0000313" key="2">
    <source>
        <dbReference type="EMBL" id="RBP38151.1"/>
    </source>
</evidence>
<evidence type="ECO:0000313" key="3">
    <source>
        <dbReference type="Proteomes" id="UP000253426"/>
    </source>
</evidence>
<organism evidence="2 3">
    <name type="scientific">Roseimicrobium gellanilyticum</name>
    <dbReference type="NCBI Taxonomy" id="748857"/>
    <lineage>
        <taxon>Bacteria</taxon>
        <taxon>Pseudomonadati</taxon>
        <taxon>Verrucomicrobiota</taxon>
        <taxon>Verrucomicrobiia</taxon>
        <taxon>Verrucomicrobiales</taxon>
        <taxon>Verrucomicrobiaceae</taxon>
        <taxon>Roseimicrobium</taxon>
    </lineage>
</organism>